<evidence type="ECO:0000313" key="1">
    <source>
        <dbReference type="EMBL" id="MFC6097613.1"/>
    </source>
</evidence>
<sequence length="193" mass="23144">MKNKLTIMILLFGLFSCAQKLYVKDDYTLYDKNFLLPATSLLQTNGVYVLESIWTDENGERKPNEKEHMFYKFYKTGQVNLTVDLDNTIKTEQDFIERINQDFQQYKEGKKHTLFEGYYKLKDNKIVIQRKVVPRKQFNYRYGYVQDDKLIIVTSTHLGKGEFDEKHFTNFYKETYQFKPLSTAKLESQNPYW</sequence>
<accession>A0ABW1PPV1</accession>
<evidence type="ECO:0008006" key="3">
    <source>
        <dbReference type="Google" id="ProtNLM"/>
    </source>
</evidence>
<comment type="caution">
    <text evidence="1">The sequence shown here is derived from an EMBL/GenBank/DDBJ whole genome shotgun (WGS) entry which is preliminary data.</text>
</comment>
<dbReference type="Proteomes" id="UP001596287">
    <property type="component" value="Unassembled WGS sequence"/>
</dbReference>
<dbReference type="RefSeq" id="WP_379792575.1">
    <property type="nucleotide sequence ID" value="NZ_JBHSQB010000009.1"/>
</dbReference>
<reference evidence="2" key="1">
    <citation type="journal article" date="2019" name="Int. J. Syst. Evol. Microbiol.">
        <title>The Global Catalogue of Microorganisms (GCM) 10K type strain sequencing project: providing services to taxonomists for standard genome sequencing and annotation.</title>
        <authorList>
            <consortium name="The Broad Institute Genomics Platform"/>
            <consortium name="The Broad Institute Genome Sequencing Center for Infectious Disease"/>
            <person name="Wu L."/>
            <person name="Ma J."/>
        </authorList>
    </citation>
    <scope>NUCLEOTIDE SEQUENCE [LARGE SCALE GENOMIC DNA]</scope>
    <source>
        <strain evidence="2">CCUG 49679</strain>
    </source>
</reference>
<dbReference type="PROSITE" id="PS51257">
    <property type="entry name" value="PROKAR_LIPOPROTEIN"/>
    <property type="match status" value="1"/>
</dbReference>
<keyword evidence="2" id="KW-1185">Reference proteome</keyword>
<proteinExistence type="predicted"/>
<dbReference type="EMBL" id="JBHSQB010000009">
    <property type="protein sequence ID" value="MFC6097613.1"/>
    <property type="molecule type" value="Genomic_DNA"/>
</dbReference>
<organism evidence="1 2">
    <name type="scientific">Flavobacterium qiangtangense</name>
    <dbReference type="NCBI Taxonomy" id="1442595"/>
    <lineage>
        <taxon>Bacteria</taxon>
        <taxon>Pseudomonadati</taxon>
        <taxon>Bacteroidota</taxon>
        <taxon>Flavobacteriia</taxon>
        <taxon>Flavobacteriales</taxon>
        <taxon>Flavobacteriaceae</taxon>
        <taxon>Flavobacterium</taxon>
    </lineage>
</organism>
<name>A0ABW1PPV1_9FLAO</name>
<gene>
    <name evidence="1" type="ORF">ACFPVY_13230</name>
</gene>
<evidence type="ECO:0000313" key="2">
    <source>
        <dbReference type="Proteomes" id="UP001596287"/>
    </source>
</evidence>
<protein>
    <recommendedName>
        <fullName evidence="3">Lipoprotein</fullName>
    </recommendedName>
</protein>